<accession>A0A5B2W0G5</accession>
<evidence type="ECO:0000313" key="3">
    <source>
        <dbReference type="Proteomes" id="UP000323142"/>
    </source>
</evidence>
<feature type="region of interest" description="Disordered" evidence="1">
    <location>
        <begin position="308"/>
        <end position="345"/>
    </location>
</feature>
<dbReference type="Pfam" id="PF06078">
    <property type="entry name" value="DUF937"/>
    <property type="match status" value="1"/>
</dbReference>
<proteinExistence type="predicted"/>
<comment type="caution">
    <text evidence="2">The sequence shown here is derived from an EMBL/GenBank/DDBJ whole genome shotgun (WGS) entry which is preliminary data.</text>
</comment>
<gene>
    <name evidence="2" type="ORF">F0L46_00750</name>
</gene>
<name>A0A5B2W0G5_9HYPH</name>
<reference evidence="2 3" key="2">
    <citation type="submission" date="2019-09" db="EMBL/GenBank/DDBJ databases">
        <authorList>
            <person name="Jin C."/>
        </authorList>
    </citation>
    <scope>NUCLEOTIDE SEQUENCE [LARGE SCALE GENOMIC DNA]</scope>
    <source>
        <strain evidence="2 3">BN140002</strain>
    </source>
</reference>
<organism evidence="2 3">
    <name type="scientific">Salinarimonas soli</name>
    <dbReference type="NCBI Taxonomy" id="1638099"/>
    <lineage>
        <taxon>Bacteria</taxon>
        <taxon>Pseudomonadati</taxon>
        <taxon>Pseudomonadota</taxon>
        <taxon>Alphaproteobacteria</taxon>
        <taxon>Hyphomicrobiales</taxon>
        <taxon>Salinarimonadaceae</taxon>
        <taxon>Salinarimonas</taxon>
    </lineage>
</organism>
<feature type="compositionally biased region" description="Polar residues" evidence="1">
    <location>
        <begin position="17"/>
        <end position="35"/>
    </location>
</feature>
<evidence type="ECO:0000256" key="1">
    <source>
        <dbReference type="SAM" id="MobiDB-lite"/>
    </source>
</evidence>
<feature type="compositionally biased region" description="Pro residues" evidence="1">
    <location>
        <begin position="313"/>
        <end position="326"/>
    </location>
</feature>
<dbReference type="EMBL" id="VUOA01000003">
    <property type="protein sequence ID" value="KAA2244210.1"/>
    <property type="molecule type" value="Genomic_DNA"/>
</dbReference>
<dbReference type="Proteomes" id="UP000323142">
    <property type="component" value="Unassembled WGS sequence"/>
</dbReference>
<sequence>MFPGERARSGHIARPDNTCSQDRCGTSRVPETTRISLAAHGRSGSEGPAGRQSGVAPRPPVPLRSDRRRRSALLTFLDIWKSAQAVSTLETAGRQFGLTPEQARTAAAALTPAFLMALQRNALQSPGAFADLMRLTGTGSFASLLSQGFSAFTPQRRAEADDAVGRLFGPEVSRLVAQQTAAIAGIAPEAMRQLMPLATGLMFGGLFQSAAERGSTNVFAQMAEMARAAPPRPEPPRNPFAEMMRPWFAAPAPPEPSRRAPAAQPTGRNPWEDLFGIMFGLTPKPDAPPPPVPAAAPDPLGDMMRMMMGLPSPQAPPPPEPEPDPAPDAAQAWGQALRAGQEAQKRHLEALQTIFDRAWRPAAREAEG</sequence>
<dbReference type="AlphaFoldDB" id="A0A5B2W0G5"/>
<dbReference type="OrthoDB" id="5526542at2"/>
<keyword evidence="3" id="KW-1185">Reference proteome</keyword>
<protein>
    <submittedName>
        <fullName evidence="2">DUF937 domain-containing protein</fullName>
    </submittedName>
</protein>
<reference evidence="2 3" key="1">
    <citation type="submission" date="2019-09" db="EMBL/GenBank/DDBJ databases">
        <title>Salinarimonas rosea gen. nov., sp. nov., a new member of the a-2 subgroup of the Proteobacteria.</title>
        <authorList>
            <person name="Liu J."/>
        </authorList>
    </citation>
    <scope>NUCLEOTIDE SEQUENCE [LARGE SCALE GENOMIC DNA]</scope>
    <source>
        <strain evidence="2 3">BN140002</strain>
    </source>
</reference>
<evidence type="ECO:0000313" key="2">
    <source>
        <dbReference type="EMBL" id="KAA2244210.1"/>
    </source>
</evidence>
<dbReference type="InterPro" id="IPR009282">
    <property type="entry name" value="DUF937"/>
</dbReference>
<feature type="region of interest" description="Disordered" evidence="1">
    <location>
        <begin position="1"/>
        <end position="67"/>
    </location>
</feature>